<dbReference type="EMBL" id="MT143063">
    <property type="protein sequence ID" value="QJA92393.1"/>
    <property type="molecule type" value="Genomic_DNA"/>
</dbReference>
<organism evidence="1">
    <name type="scientific">viral metagenome</name>
    <dbReference type="NCBI Taxonomy" id="1070528"/>
    <lineage>
        <taxon>unclassified sequences</taxon>
        <taxon>metagenomes</taxon>
        <taxon>organismal metagenomes</taxon>
    </lineage>
</organism>
<dbReference type="AlphaFoldDB" id="A0A6M3LDB3"/>
<gene>
    <name evidence="1" type="ORF">MM415B04698_0006</name>
</gene>
<accession>A0A6M3LDB3</accession>
<name>A0A6M3LDB3_9ZZZZ</name>
<proteinExistence type="predicted"/>
<evidence type="ECO:0000313" key="1">
    <source>
        <dbReference type="EMBL" id="QJA92393.1"/>
    </source>
</evidence>
<reference evidence="1" key="1">
    <citation type="submission" date="2020-03" db="EMBL/GenBank/DDBJ databases">
        <title>The deep terrestrial virosphere.</title>
        <authorList>
            <person name="Holmfeldt K."/>
            <person name="Nilsson E."/>
            <person name="Simone D."/>
            <person name="Lopez-Fernandez M."/>
            <person name="Wu X."/>
            <person name="de Brujin I."/>
            <person name="Lundin D."/>
            <person name="Andersson A."/>
            <person name="Bertilsson S."/>
            <person name="Dopson M."/>
        </authorList>
    </citation>
    <scope>NUCLEOTIDE SEQUENCE</scope>
    <source>
        <strain evidence="1">MM415B04698</strain>
    </source>
</reference>
<sequence length="53" mass="6048">MDSEAAIAMTDWNACESCVNNGDNGCILSDIDTEVYLGDWVLCKQYKRREDRE</sequence>
<protein>
    <submittedName>
        <fullName evidence="1">Uncharacterized protein</fullName>
    </submittedName>
</protein>